<dbReference type="CDD" id="cd24032">
    <property type="entry name" value="ASKHA_NBD_TsaB"/>
    <property type="match status" value="1"/>
</dbReference>
<dbReference type="Gene3D" id="3.30.420.40">
    <property type="match status" value="2"/>
</dbReference>
<dbReference type="RefSeq" id="WP_044732472.1">
    <property type="nucleotide sequence ID" value="NZ_JYBP01000003.1"/>
</dbReference>
<gene>
    <name evidence="2" type="primary">yeaZ</name>
    <name evidence="2" type="ORF">LG52_2947</name>
</gene>
<accession>A0A0D8BP05</accession>
<evidence type="ECO:0000313" key="2">
    <source>
        <dbReference type="EMBL" id="KJE25870.1"/>
    </source>
</evidence>
<dbReference type="GO" id="GO:0002949">
    <property type="term" value="P:tRNA threonylcarbamoyladenosine modification"/>
    <property type="evidence" value="ECO:0007669"/>
    <property type="project" value="InterPro"/>
</dbReference>
<dbReference type="NCBIfam" id="TIGR03725">
    <property type="entry name" value="T6A_YeaZ"/>
    <property type="match status" value="1"/>
</dbReference>
<dbReference type="EMBL" id="JYBP01000003">
    <property type="protein sequence ID" value="KJE25870.1"/>
    <property type="molecule type" value="Genomic_DNA"/>
</dbReference>
<dbReference type="GO" id="GO:0005829">
    <property type="term" value="C:cytosol"/>
    <property type="evidence" value="ECO:0007669"/>
    <property type="project" value="TreeGrafter"/>
</dbReference>
<dbReference type="InterPro" id="IPR043129">
    <property type="entry name" value="ATPase_NBD"/>
</dbReference>
<comment type="caution">
    <text evidence="2">The sequence shown here is derived from an EMBL/GenBank/DDBJ whole genome shotgun (WGS) entry which is preliminary data.</text>
</comment>
<organism evidence="2 3">
    <name type="scientific">Geobacillus kaustophilus</name>
    <dbReference type="NCBI Taxonomy" id="1462"/>
    <lineage>
        <taxon>Bacteria</taxon>
        <taxon>Bacillati</taxon>
        <taxon>Bacillota</taxon>
        <taxon>Bacilli</taxon>
        <taxon>Bacillales</taxon>
        <taxon>Anoxybacillaceae</taxon>
        <taxon>Geobacillus</taxon>
        <taxon>Geobacillus thermoleovorans group</taxon>
    </lineage>
</organism>
<dbReference type="InterPro" id="IPR022496">
    <property type="entry name" value="T6A_TsaB"/>
</dbReference>
<feature type="domain" description="Gcp-like" evidence="1">
    <location>
        <begin position="31"/>
        <end position="224"/>
    </location>
</feature>
<evidence type="ECO:0000259" key="1">
    <source>
        <dbReference type="Pfam" id="PF00814"/>
    </source>
</evidence>
<name>A0A0D8BP05_GEOKU</name>
<reference evidence="2 3" key="1">
    <citation type="submission" date="2015-01" db="EMBL/GenBank/DDBJ databases">
        <authorList>
            <person name="Filippidou S."/>
            <person name="Jeanneret N."/>
            <person name="Russel-Delif L."/>
            <person name="Junier T."/>
            <person name="Wunderlin T."/>
            <person name="Molina V."/>
            <person name="Johnson S.L."/>
            <person name="Davenport K.W."/>
            <person name="Chain P.S."/>
            <person name="Dorador C."/>
            <person name="Junier P."/>
        </authorList>
    </citation>
    <scope>NUCLEOTIDE SEQUENCE [LARGE SCALE GENOMIC DNA]</scope>
    <source>
        <strain evidence="2 3">Et7/4</strain>
    </source>
</reference>
<dbReference type="AlphaFoldDB" id="A0A0D8BP05"/>
<dbReference type="PANTHER" id="PTHR11735:SF11">
    <property type="entry name" value="TRNA THREONYLCARBAMOYLADENOSINE BIOSYNTHESIS PROTEIN TSAB"/>
    <property type="match status" value="1"/>
</dbReference>
<dbReference type="SUPFAM" id="SSF53067">
    <property type="entry name" value="Actin-like ATPase domain"/>
    <property type="match status" value="2"/>
</dbReference>
<dbReference type="PANTHER" id="PTHR11735">
    <property type="entry name" value="TRNA N6-ADENOSINE THREONYLCARBAMOYLTRANSFERASE"/>
    <property type="match status" value="1"/>
</dbReference>
<dbReference type="Pfam" id="PF00814">
    <property type="entry name" value="TsaD"/>
    <property type="match status" value="1"/>
</dbReference>
<sequence>MKVLGIDTSNMPLGIALVDGDVVKGEFITNVKKDHSSRAMPAIEWLLRRCDVAPKDLDLIVVAKGPGSYTGVRIGVTIAKTLAWSLGIPIAGVSSLEVLAANGRYFPGVIVPLFDARRGQIYTGLYRYEGGALRCLEEDRIVAADEWARRLSEREEDVLFIGADAPLYRDLFRSHLGERVHVAPPSLALPRPSELVMLGKQKERENAHVFVPNYLRLAEAEAKWLAKQKGEQNDGDQCSISANDHS</sequence>
<dbReference type="InterPro" id="IPR000905">
    <property type="entry name" value="Gcp-like_dom"/>
</dbReference>
<dbReference type="Proteomes" id="UP000032522">
    <property type="component" value="Unassembled WGS sequence"/>
</dbReference>
<protein>
    <submittedName>
        <fullName evidence="2">tRNA threonylcarbamoyl adenosine modification protein YeaZ</fullName>
    </submittedName>
</protein>
<evidence type="ECO:0000313" key="3">
    <source>
        <dbReference type="Proteomes" id="UP000032522"/>
    </source>
</evidence>
<dbReference type="PATRIC" id="fig|1462.6.peg.3239"/>
<proteinExistence type="predicted"/>
<dbReference type="OrthoDB" id="9784166at2"/>